<dbReference type="STRING" id="768670.Calni_1553"/>
<keyword evidence="3" id="KW-0064">Aspartyl protease</keyword>
<dbReference type="PANTHER" id="PTHR30302:SF1">
    <property type="entry name" value="HYDROGENASE 2 MATURATION PROTEASE"/>
    <property type="match status" value="1"/>
</dbReference>
<reference key="1">
    <citation type="submission" date="2010-11" db="EMBL/GenBank/DDBJ databases">
        <title>The complete genome of chromosome of Calditerrivibrio nitroreducens DSM 19672.</title>
        <authorList>
            <consortium name="US DOE Joint Genome Institute (JGI-PGF)"/>
            <person name="Lucas S."/>
            <person name="Copeland A."/>
            <person name="Lapidus A."/>
            <person name="Bruce D."/>
            <person name="Goodwin L."/>
            <person name="Pitluck S."/>
            <person name="Kyrpides N."/>
            <person name="Mavromatis K."/>
            <person name="Ivanova N."/>
            <person name="Mikhailova N."/>
            <person name="Zeytun A."/>
            <person name="Brettin T."/>
            <person name="Detter J.C."/>
            <person name="Tapia R."/>
            <person name="Han C."/>
            <person name="Land M."/>
            <person name="Hauser L."/>
            <person name="Markowitz V."/>
            <person name="Cheng J.-F."/>
            <person name="Hugenholtz P."/>
            <person name="Woyke T."/>
            <person name="Wu D."/>
            <person name="Spring S."/>
            <person name="Schroeder M."/>
            <person name="Brambilla E."/>
            <person name="Klenk H.-P."/>
            <person name="Eisen J.A."/>
        </authorList>
    </citation>
    <scope>NUCLEOTIDE SEQUENCE [LARGE SCALE GENOMIC DNA]</scope>
    <source>
        <strain>DSM 19672</strain>
    </source>
</reference>
<proteinExistence type="inferred from homology"/>
<protein>
    <submittedName>
        <fullName evidence="5">Hydrogenase maturation protease</fullName>
    </submittedName>
</protein>
<evidence type="ECO:0000256" key="4">
    <source>
        <dbReference type="ARBA" id="ARBA00022801"/>
    </source>
</evidence>
<keyword evidence="6" id="KW-1185">Reference proteome</keyword>
<name>E4TF21_CALNY</name>
<organism evidence="5 6">
    <name type="scientific">Calditerrivibrio nitroreducens (strain DSM 19672 / NBRC 101217 / Yu37-1)</name>
    <dbReference type="NCBI Taxonomy" id="768670"/>
    <lineage>
        <taxon>Bacteria</taxon>
        <taxon>Pseudomonadati</taxon>
        <taxon>Deferribacterota</taxon>
        <taxon>Deferribacteres</taxon>
        <taxon>Deferribacterales</taxon>
        <taxon>Calditerrivibrionaceae</taxon>
    </lineage>
</organism>
<accession>E4TF21</accession>
<dbReference type="GO" id="GO:0016485">
    <property type="term" value="P:protein processing"/>
    <property type="evidence" value="ECO:0007669"/>
    <property type="project" value="TreeGrafter"/>
</dbReference>
<evidence type="ECO:0000313" key="5">
    <source>
        <dbReference type="EMBL" id="ADR19461.1"/>
    </source>
</evidence>
<dbReference type="NCBIfam" id="TIGR00072">
    <property type="entry name" value="hydrog_prot"/>
    <property type="match status" value="1"/>
</dbReference>
<reference evidence="5 6" key="2">
    <citation type="journal article" date="2011" name="Stand. Genomic Sci.">
        <title>Complete genome sequence of Calditerrivibrio nitroreducens type strain (Yu37-1).</title>
        <authorList>
            <person name="Pitluck S."/>
            <person name="Sikorski J."/>
            <person name="Zeytun A."/>
            <person name="Lapidus A."/>
            <person name="Nolan M."/>
            <person name="Lucas S."/>
            <person name="Hammon N."/>
            <person name="Deshpande S."/>
            <person name="Cheng J.F."/>
            <person name="Tapia R."/>
            <person name="Han C."/>
            <person name="Goodwin L."/>
            <person name="Liolios K."/>
            <person name="Pagani I."/>
            <person name="Ivanova N."/>
            <person name="Mavromatis K."/>
            <person name="Pati A."/>
            <person name="Chen A."/>
            <person name="Palaniappan K."/>
            <person name="Hauser L."/>
            <person name="Chang Y.J."/>
            <person name="Jeffries C.D."/>
            <person name="Detter J.C."/>
            <person name="Brambilla E."/>
            <person name="Djao O.D."/>
            <person name="Rohde M."/>
            <person name="Spring S."/>
            <person name="Goker M."/>
            <person name="Woyke T."/>
            <person name="Bristow J."/>
            <person name="Eisen J.A."/>
            <person name="Markowitz V."/>
            <person name="Hugenholtz P."/>
            <person name="Kyrpides N.C."/>
            <person name="Klenk H.P."/>
            <person name="Land M."/>
        </authorList>
    </citation>
    <scope>NUCLEOTIDE SEQUENCE [LARGE SCALE GENOMIC DNA]</scope>
    <source>
        <strain evidence="6">DSM 19672 / NBRC 101217 / Yu37-1</strain>
    </source>
</reference>
<dbReference type="Gene3D" id="3.40.50.1450">
    <property type="entry name" value="HybD-like"/>
    <property type="match status" value="1"/>
</dbReference>
<dbReference type="InterPro" id="IPR000671">
    <property type="entry name" value="Peptidase_A31"/>
</dbReference>
<dbReference type="OrthoDB" id="9808862at2"/>
<evidence type="ECO:0000256" key="1">
    <source>
        <dbReference type="ARBA" id="ARBA00006814"/>
    </source>
</evidence>
<dbReference type="PANTHER" id="PTHR30302">
    <property type="entry name" value="HYDROGENASE 1 MATURATION PROTEASE"/>
    <property type="match status" value="1"/>
</dbReference>
<dbReference type="InterPro" id="IPR023430">
    <property type="entry name" value="Pept_HybD-like_dom_sf"/>
</dbReference>
<sequence>MKEYKKIDKLIISIGNSLRTDDGVAHLIVDNLSCKMGNCDFIKATQLLPEHIDIIIRYKTAIIIDAEINNHYGLIKLKKLNKENKTPFYASHNIDFFDILSMLKDQDYDIDLFLLTITVKNLGFKDQISGELCKYIPIINKQIFEIVSNV</sequence>
<gene>
    <name evidence="5" type="ordered locus">Calni_1553</name>
</gene>
<dbReference type="KEGG" id="cni:Calni_1553"/>
<dbReference type="GO" id="GO:0004190">
    <property type="term" value="F:aspartic-type endopeptidase activity"/>
    <property type="evidence" value="ECO:0007669"/>
    <property type="project" value="UniProtKB-KW"/>
</dbReference>
<evidence type="ECO:0000256" key="3">
    <source>
        <dbReference type="ARBA" id="ARBA00022750"/>
    </source>
</evidence>
<dbReference type="HOGENOM" id="CLU_1737152_0_0_0"/>
<dbReference type="SUPFAM" id="SSF53163">
    <property type="entry name" value="HybD-like"/>
    <property type="match status" value="1"/>
</dbReference>
<comment type="similarity">
    <text evidence="1">Belongs to the peptidase A31 family.</text>
</comment>
<dbReference type="GO" id="GO:0008047">
    <property type="term" value="F:enzyme activator activity"/>
    <property type="evidence" value="ECO:0007669"/>
    <property type="project" value="InterPro"/>
</dbReference>
<keyword evidence="4" id="KW-0378">Hydrolase</keyword>
<keyword evidence="2 5" id="KW-0645">Protease</keyword>
<dbReference type="AlphaFoldDB" id="E4TF21"/>
<dbReference type="Proteomes" id="UP000007039">
    <property type="component" value="Chromosome"/>
</dbReference>
<evidence type="ECO:0000313" key="6">
    <source>
        <dbReference type="Proteomes" id="UP000007039"/>
    </source>
</evidence>
<evidence type="ECO:0000256" key="2">
    <source>
        <dbReference type="ARBA" id="ARBA00022670"/>
    </source>
</evidence>
<dbReference type="eggNOG" id="COG0680">
    <property type="taxonomic scope" value="Bacteria"/>
</dbReference>
<dbReference type="EMBL" id="CP002347">
    <property type="protein sequence ID" value="ADR19461.1"/>
    <property type="molecule type" value="Genomic_DNA"/>
</dbReference>